<keyword evidence="5" id="KW-1185">Reference proteome</keyword>
<dbReference type="PANTHER" id="PTHR43046:SF2">
    <property type="entry name" value="8-OXO-DGTP DIPHOSPHATASE-RELATED"/>
    <property type="match status" value="1"/>
</dbReference>
<sequence length="145" mass="15780">MRGATSREDRAPDIYIAAAALMRPDGATLLVRKRGSTIFMQPGGKIEPGEAPLVALFRELGEELGLSPTDDGAVYLGRFDAPAALEDGNRVIAELYRVETADDLAAHAEIEEIRWLMPPERGSLELAPLTRDIVLPAIWNMARAV</sequence>
<evidence type="ECO:0000313" key="5">
    <source>
        <dbReference type="Proteomes" id="UP000199344"/>
    </source>
</evidence>
<evidence type="ECO:0000313" key="4">
    <source>
        <dbReference type="EMBL" id="SDD69574.1"/>
    </source>
</evidence>
<evidence type="ECO:0000256" key="1">
    <source>
        <dbReference type="ARBA" id="ARBA00001946"/>
    </source>
</evidence>
<comment type="cofactor">
    <cofactor evidence="1">
        <name>Mg(2+)</name>
        <dbReference type="ChEBI" id="CHEBI:18420"/>
    </cofactor>
</comment>
<feature type="domain" description="Nudix hydrolase" evidence="3">
    <location>
        <begin position="12"/>
        <end position="142"/>
    </location>
</feature>
<dbReference type="STRING" id="591205.SAMN05421538_102227"/>
<dbReference type="PROSITE" id="PS00893">
    <property type="entry name" value="NUDIX_BOX"/>
    <property type="match status" value="1"/>
</dbReference>
<dbReference type="InterPro" id="IPR015797">
    <property type="entry name" value="NUDIX_hydrolase-like_dom_sf"/>
</dbReference>
<gene>
    <name evidence="4" type="ORF">SAMN05421538_102227</name>
</gene>
<dbReference type="AlphaFoldDB" id="A0A1G6WUT0"/>
<dbReference type="EMBL" id="FNAH01000002">
    <property type="protein sequence ID" value="SDD69574.1"/>
    <property type="molecule type" value="Genomic_DNA"/>
</dbReference>
<dbReference type="RefSeq" id="WP_090521370.1">
    <property type="nucleotide sequence ID" value="NZ_FNAH01000002.1"/>
</dbReference>
<name>A0A1G6WUT0_9RHOB</name>
<proteinExistence type="predicted"/>
<dbReference type="PANTHER" id="PTHR43046">
    <property type="entry name" value="GDP-MANNOSE MANNOSYL HYDROLASE"/>
    <property type="match status" value="1"/>
</dbReference>
<dbReference type="OrthoDB" id="9801098at2"/>
<organism evidence="4 5">
    <name type="scientific">Paracoccus isoporae</name>
    <dbReference type="NCBI Taxonomy" id="591205"/>
    <lineage>
        <taxon>Bacteria</taxon>
        <taxon>Pseudomonadati</taxon>
        <taxon>Pseudomonadota</taxon>
        <taxon>Alphaproteobacteria</taxon>
        <taxon>Rhodobacterales</taxon>
        <taxon>Paracoccaceae</taxon>
        <taxon>Paracoccus</taxon>
    </lineage>
</organism>
<reference evidence="4 5" key="1">
    <citation type="submission" date="2016-10" db="EMBL/GenBank/DDBJ databases">
        <authorList>
            <person name="de Groot N.N."/>
        </authorList>
    </citation>
    <scope>NUCLEOTIDE SEQUENCE [LARGE SCALE GENOMIC DNA]</scope>
    <source>
        <strain evidence="4 5">DSM 22220</strain>
    </source>
</reference>
<dbReference type="GO" id="GO:0016787">
    <property type="term" value="F:hydrolase activity"/>
    <property type="evidence" value="ECO:0007669"/>
    <property type="project" value="UniProtKB-KW"/>
</dbReference>
<dbReference type="Proteomes" id="UP000199344">
    <property type="component" value="Unassembled WGS sequence"/>
</dbReference>
<accession>A0A1G6WUT0</accession>
<evidence type="ECO:0000259" key="3">
    <source>
        <dbReference type="PROSITE" id="PS51462"/>
    </source>
</evidence>
<evidence type="ECO:0000256" key="2">
    <source>
        <dbReference type="ARBA" id="ARBA00022801"/>
    </source>
</evidence>
<dbReference type="Pfam" id="PF00293">
    <property type="entry name" value="NUDIX"/>
    <property type="match status" value="1"/>
</dbReference>
<keyword evidence="2" id="KW-0378">Hydrolase</keyword>
<protein>
    <submittedName>
        <fullName evidence="4">8-oxo-dGTP pyrophosphatase MutT, NUDIX family</fullName>
    </submittedName>
</protein>
<dbReference type="CDD" id="cd04690">
    <property type="entry name" value="NUDIX_Hydrolase"/>
    <property type="match status" value="1"/>
</dbReference>
<dbReference type="InterPro" id="IPR020084">
    <property type="entry name" value="NUDIX_hydrolase_CS"/>
</dbReference>
<dbReference type="PROSITE" id="PS51462">
    <property type="entry name" value="NUDIX"/>
    <property type="match status" value="1"/>
</dbReference>
<dbReference type="SUPFAM" id="SSF55811">
    <property type="entry name" value="Nudix"/>
    <property type="match status" value="1"/>
</dbReference>
<dbReference type="Gene3D" id="3.90.79.10">
    <property type="entry name" value="Nucleoside Triphosphate Pyrophosphohydrolase"/>
    <property type="match status" value="1"/>
</dbReference>
<dbReference type="InterPro" id="IPR000086">
    <property type="entry name" value="NUDIX_hydrolase_dom"/>
</dbReference>